<feature type="domain" description="RapZ-like N-terminal" evidence="5">
    <location>
        <begin position="5"/>
        <end position="157"/>
    </location>
</feature>
<dbReference type="NCBIfam" id="NF003828">
    <property type="entry name" value="PRK05416.1"/>
    <property type="match status" value="1"/>
</dbReference>
<keyword evidence="1 4" id="KW-0547">Nucleotide-binding</keyword>
<evidence type="ECO:0000256" key="4">
    <source>
        <dbReference type="HAMAP-Rule" id="MF_00636"/>
    </source>
</evidence>
<dbReference type="InterPro" id="IPR053930">
    <property type="entry name" value="RapZ-like_N"/>
</dbReference>
<keyword evidence="3 4" id="KW-0342">GTP-binding</keyword>
<feature type="domain" description="RapZ C-terminal" evidence="6">
    <location>
        <begin position="167"/>
        <end position="286"/>
    </location>
</feature>
<name>A0A2N3G6H7_9ACTN</name>
<dbReference type="PIRSF" id="PIRSF005052">
    <property type="entry name" value="P-loopkin"/>
    <property type="match status" value="1"/>
</dbReference>
<dbReference type="Pfam" id="PF03668">
    <property type="entry name" value="RapZ-like_N"/>
    <property type="match status" value="1"/>
</dbReference>
<evidence type="ECO:0000256" key="3">
    <source>
        <dbReference type="ARBA" id="ARBA00023134"/>
    </source>
</evidence>
<feature type="binding site" evidence="4">
    <location>
        <begin position="12"/>
        <end position="19"/>
    </location>
    <ligand>
        <name>ATP</name>
        <dbReference type="ChEBI" id="CHEBI:30616"/>
    </ligand>
</feature>
<dbReference type="Proteomes" id="UP000233654">
    <property type="component" value="Unassembled WGS sequence"/>
</dbReference>
<dbReference type="InterPro" id="IPR027417">
    <property type="entry name" value="P-loop_NTPase"/>
</dbReference>
<evidence type="ECO:0000259" key="5">
    <source>
        <dbReference type="Pfam" id="PF03668"/>
    </source>
</evidence>
<dbReference type="HAMAP" id="MF_00636">
    <property type="entry name" value="RapZ_like"/>
    <property type="match status" value="1"/>
</dbReference>
<dbReference type="PANTHER" id="PTHR30448:SF0">
    <property type="entry name" value="RNASE ADAPTER PROTEIN RAPZ"/>
    <property type="match status" value="1"/>
</dbReference>
<accession>A0A2N3G6H7</accession>
<proteinExistence type="inferred from homology"/>
<evidence type="ECO:0000313" key="8">
    <source>
        <dbReference type="Proteomes" id="UP000233654"/>
    </source>
</evidence>
<sequence>MRLRMEIVIVTGMSGAGKTLALKCLEDLDYYAIDNLPASLLTNVVETGRMSDKNIKKLAVVMDVRGGVVFTELLAALESLESTPYTIIFLDAPDEVLLRRFSETRRIHPLQSEGIGVASMIASERKLLNSLRERSDIVIDTGGINVHELQNRIQEVVGERGNEKKTKISLMSFGYKHGHPLDADIIFDVRFLPNPFWVQDLRDLKGDDRRVKKYVLDRPGAHEFIDRFKGLIEFILPGYQRERRPYLSIGIGCTGGRHRSVVIATELSRLFAREGHAIMVSHRDIDR</sequence>
<dbReference type="Pfam" id="PF22740">
    <property type="entry name" value="PapZ_C"/>
    <property type="match status" value="1"/>
</dbReference>
<evidence type="ECO:0000256" key="1">
    <source>
        <dbReference type="ARBA" id="ARBA00022741"/>
    </source>
</evidence>
<dbReference type="GO" id="GO:0005524">
    <property type="term" value="F:ATP binding"/>
    <property type="evidence" value="ECO:0007669"/>
    <property type="project" value="UniProtKB-UniRule"/>
</dbReference>
<protein>
    <submittedName>
        <fullName evidence="7">RNase adapter RapZ</fullName>
    </submittedName>
</protein>
<dbReference type="InterPro" id="IPR053931">
    <property type="entry name" value="RapZ_C"/>
</dbReference>
<dbReference type="AlphaFoldDB" id="A0A2N3G6H7"/>
<dbReference type="EMBL" id="PHEX01000026">
    <property type="protein sequence ID" value="PKQ28222.1"/>
    <property type="molecule type" value="Genomic_DNA"/>
</dbReference>
<gene>
    <name evidence="7" type="ORF">CVT63_03795</name>
</gene>
<organism evidence="7 8">
    <name type="scientific">Candidatus Anoxymicrobium japonicum</name>
    <dbReference type="NCBI Taxonomy" id="2013648"/>
    <lineage>
        <taxon>Bacteria</taxon>
        <taxon>Bacillati</taxon>
        <taxon>Actinomycetota</taxon>
        <taxon>Candidatus Geothermincolia</taxon>
        <taxon>Candidatus Geothermincolales</taxon>
        <taxon>Candidatus Anoxymicrobiaceae</taxon>
        <taxon>Candidatus Anoxymicrobium</taxon>
    </lineage>
</organism>
<comment type="caution">
    <text evidence="7">The sequence shown here is derived from an EMBL/GenBank/DDBJ whole genome shotgun (WGS) entry which is preliminary data.</text>
</comment>
<dbReference type="InterPro" id="IPR005337">
    <property type="entry name" value="RapZ-like"/>
</dbReference>
<evidence type="ECO:0000313" key="7">
    <source>
        <dbReference type="EMBL" id="PKQ28222.1"/>
    </source>
</evidence>
<keyword evidence="2 4" id="KW-0067">ATP-binding</keyword>
<dbReference type="SUPFAM" id="SSF52540">
    <property type="entry name" value="P-loop containing nucleoside triphosphate hydrolases"/>
    <property type="match status" value="1"/>
</dbReference>
<dbReference type="Gene3D" id="3.40.50.300">
    <property type="entry name" value="P-loop containing nucleotide triphosphate hydrolases"/>
    <property type="match status" value="1"/>
</dbReference>
<reference evidence="7 8" key="1">
    <citation type="journal article" date="2017" name="ISME J.">
        <title>Potential for microbial H2 and metal transformations associated with novel bacteria and archaea in deep terrestrial subsurface sediments.</title>
        <authorList>
            <person name="Hernsdorf A.W."/>
            <person name="Amano Y."/>
            <person name="Miyakawa K."/>
            <person name="Ise K."/>
            <person name="Suzuki Y."/>
            <person name="Anantharaman K."/>
            <person name="Probst A."/>
            <person name="Burstein D."/>
            <person name="Thomas B.C."/>
            <person name="Banfield J.F."/>
        </authorList>
    </citation>
    <scope>NUCLEOTIDE SEQUENCE [LARGE SCALE GENOMIC DNA]</scope>
    <source>
        <strain evidence="7">HGW-Actinobacteria-3</strain>
    </source>
</reference>
<feature type="binding site" evidence="4">
    <location>
        <begin position="63"/>
        <end position="66"/>
    </location>
    <ligand>
        <name>GTP</name>
        <dbReference type="ChEBI" id="CHEBI:37565"/>
    </ligand>
</feature>
<evidence type="ECO:0000259" key="6">
    <source>
        <dbReference type="Pfam" id="PF22740"/>
    </source>
</evidence>
<dbReference type="PANTHER" id="PTHR30448">
    <property type="entry name" value="RNASE ADAPTER PROTEIN RAPZ"/>
    <property type="match status" value="1"/>
</dbReference>
<evidence type="ECO:0000256" key="2">
    <source>
        <dbReference type="ARBA" id="ARBA00022840"/>
    </source>
</evidence>
<dbReference type="GO" id="GO:0005525">
    <property type="term" value="F:GTP binding"/>
    <property type="evidence" value="ECO:0007669"/>
    <property type="project" value="UniProtKB-UniRule"/>
</dbReference>